<evidence type="ECO:0000256" key="2">
    <source>
        <dbReference type="PIRSR" id="PIRSR005962-1"/>
    </source>
</evidence>
<reference evidence="4 5" key="1">
    <citation type="journal article" date="2011" name="J. Bacteriol.">
        <title>Genome sequence of Methyloversatilis universalis FAM5T, a methylotrophic representative of the order Rhodocyclales.</title>
        <authorList>
            <person name="Kittichotirat W."/>
            <person name="Good N.M."/>
            <person name="Hall R."/>
            <person name="Bringel F."/>
            <person name="Lajus A."/>
            <person name="Medigue C."/>
            <person name="Smalley N.E."/>
            <person name="Beck D."/>
            <person name="Bumgarner R."/>
            <person name="Vuilleumier S."/>
            <person name="Kalyuzhnaya M.G."/>
        </authorList>
    </citation>
    <scope>NUCLEOTIDE SEQUENCE [LARGE SCALE GENOMIC DNA]</scope>
    <source>
        <strain evidence="5">ATCC BAA-1314 / JCM 13912 / FAM5</strain>
    </source>
</reference>
<keyword evidence="1 4" id="KW-0378">Hydrolase</keyword>
<dbReference type="PANTHER" id="PTHR11014">
    <property type="entry name" value="PEPTIDASE M20 FAMILY MEMBER"/>
    <property type="match status" value="1"/>
</dbReference>
<dbReference type="Pfam" id="PF07687">
    <property type="entry name" value="M20_dimer"/>
    <property type="match status" value="1"/>
</dbReference>
<feature type="binding site" evidence="2">
    <location>
        <position position="140"/>
    </location>
    <ligand>
        <name>Mn(2+)</name>
        <dbReference type="ChEBI" id="CHEBI:29035"/>
        <label>2</label>
    </ligand>
</feature>
<dbReference type="InterPro" id="IPR011650">
    <property type="entry name" value="Peptidase_M20_dimer"/>
</dbReference>
<name>F5RA88_METUF</name>
<dbReference type="GO" id="GO:0046872">
    <property type="term" value="F:metal ion binding"/>
    <property type="evidence" value="ECO:0007669"/>
    <property type="project" value="UniProtKB-KW"/>
</dbReference>
<dbReference type="GO" id="GO:0050118">
    <property type="term" value="F:N-acetyldiaminopimelate deacetylase activity"/>
    <property type="evidence" value="ECO:0007669"/>
    <property type="project" value="UniProtKB-ARBA"/>
</dbReference>
<dbReference type="InterPro" id="IPR036264">
    <property type="entry name" value="Bact_exopeptidase_dim_dom"/>
</dbReference>
<feature type="binding site" evidence="2">
    <location>
        <position position="107"/>
    </location>
    <ligand>
        <name>Mn(2+)</name>
        <dbReference type="ChEBI" id="CHEBI:29035"/>
        <label>2</label>
    </ligand>
</feature>
<keyword evidence="2" id="KW-0479">Metal-binding</keyword>
<evidence type="ECO:0000313" key="4">
    <source>
        <dbReference type="EMBL" id="EGK72404.1"/>
    </source>
</evidence>
<dbReference type="Proteomes" id="UP000005019">
    <property type="component" value="Unassembled WGS sequence"/>
</dbReference>
<dbReference type="Gene3D" id="3.40.630.10">
    <property type="entry name" value="Zn peptidases"/>
    <property type="match status" value="1"/>
</dbReference>
<comment type="cofactor">
    <cofactor evidence="2">
        <name>Mn(2+)</name>
        <dbReference type="ChEBI" id="CHEBI:29035"/>
    </cofactor>
    <text evidence="2">The Mn(2+) ion enhances activity.</text>
</comment>
<dbReference type="RefSeq" id="WP_008059721.1">
    <property type="nucleotide sequence ID" value="NZ_AFHG01000036.1"/>
</dbReference>
<accession>F5RA88</accession>
<gene>
    <name evidence="4" type="ORF">METUNv1_01168</name>
</gene>
<sequence length="402" mass="42727">MNALHPLVDALDARVARWTALRRDLHAHPELAFEENRTAKVVARVLREAGIEVHEGIGRTGVVGVLRNGNGSGAIGLRADMDALPMTEQNTFAHRSTHPGRMHGCGHDGHTAMLLAAAEYLAETRGFDGTVYFIFQPAEEGAGGAPAMIADGLFERFPMQAVFGLHNWPGLPVGQMAVHTGPAMACSDSIDIEIAGRGAHAAMPHLGADPVLAGAAMVQALQSIVSRNVPPVECGVVSVTQFHAGEAYNVIPESARLGGTARAFTPEVRDQLESGIQRVVQGVAAAHGVSAKATYRRGYPPTINTAGEADFCAAVAREVFGDSQVQVNYPPSMGAEDFAYMLQERPGCYVWLGNGGGPDAASDPAHAEGGGCMLHNPRYDFNDRIIPLGVAYWTRLVERWLA</sequence>
<organism evidence="4 5">
    <name type="scientific">Methyloversatilis universalis (strain ATCC BAA-1314 / DSM 25237 / JCM 13912 / CCUG 52030 / FAM5)</name>
    <dbReference type="NCBI Taxonomy" id="1000565"/>
    <lineage>
        <taxon>Bacteria</taxon>
        <taxon>Pseudomonadati</taxon>
        <taxon>Pseudomonadota</taxon>
        <taxon>Betaproteobacteria</taxon>
        <taxon>Nitrosomonadales</taxon>
        <taxon>Sterolibacteriaceae</taxon>
        <taxon>Methyloversatilis</taxon>
    </lineage>
</organism>
<dbReference type="SUPFAM" id="SSF55031">
    <property type="entry name" value="Bacterial exopeptidase dimerisation domain"/>
    <property type="match status" value="1"/>
</dbReference>
<feature type="binding site" evidence="2">
    <location>
        <position position="166"/>
    </location>
    <ligand>
        <name>Mn(2+)</name>
        <dbReference type="ChEBI" id="CHEBI:29035"/>
        <label>2</label>
    </ligand>
</feature>
<keyword evidence="5" id="KW-1185">Reference proteome</keyword>
<dbReference type="FunFam" id="3.30.70.360:FF:000001">
    <property type="entry name" value="N-acetyldiaminopimelate deacetylase"/>
    <property type="match status" value="1"/>
</dbReference>
<feature type="binding site" evidence="2">
    <location>
        <position position="375"/>
    </location>
    <ligand>
        <name>Mn(2+)</name>
        <dbReference type="ChEBI" id="CHEBI:29035"/>
        <label>2</label>
    </ligand>
</feature>
<dbReference type="PANTHER" id="PTHR11014:SF63">
    <property type="entry name" value="METALLOPEPTIDASE, PUTATIVE (AFU_ORTHOLOGUE AFUA_6G09600)-RELATED"/>
    <property type="match status" value="1"/>
</dbReference>
<evidence type="ECO:0000259" key="3">
    <source>
        <dbReference type="Pfam" id="PF07687"/>
    </source>
</evidence>
<dbReference type="eggNOG" id="COG1473">
    <property type="taxonomic scope" value="Bacteria"/>
</dbReference>
<feature type="domain" description="Peptidase M20 dimerisation" evidence="3">
    <location>
        <begin position="190"/>
        <end position="281"/>
    </location>
</feature>
<dbReference type="Gene3D" id="3.30.70.360">
    <property type="match status" value="1"/>
</dbReference>
<dbReference type="AlphaFoldDB" id="F5RA88"/>
<evidence type="ECO:0000256" key="1">
    <source>
        <dbReference type="ARBA" id="ARBA00022801"/>
    </source>
</evidence>
<dbReference type="GO" id="GO:0019877">
    <property type="term" value="P:diaminopimelate biosynthetic process"/>
    <property type="evidence" value="ECO:0007669"/>
    <property type="project" value="UniProtKB-ARBA"/>
</dbReference>
<dbReference type="InterPro" id="IPR002933">
    <property type="entry name" value="Peptidase_M20"/>
</dbReference>
<dbReference type="Pfam" id="PF01546">
    <property type="entry name" value="Peptidase_M20"/>
    <property type="match status" value="1"/>
</dbReference>
<feature type="binding site" evidence="2">
    <location>
        <position position="105"/>
    </location>
    <ligand>
        <name>Mn(2+)</name>
        <dbReference type="ChEBI" id="CHEBI:29035"/>
        <label>2</label>
    </ligand>
</feature>
<dbReference type="OrthoDB" id="8875216at2"/>
<evidence type="ECO:0000313" key="5">
    <source>
        <dbReference type="Proteomes" id="UP000005019"/>
    </source>
</evidence>
<proteinExistence type="predicted"/>
<dbReference type="InterPro" id="IPR017439">
    <property type="entry name" value="Amidohydrolase"/>
</dbReference>
<dbReference type="CDD" id="cd05666">
    <property type="entry name" value="M20_Acy1-like"/>
    <property type="match status" value="1"/>
</dbReference>
<protein>
    <submittedName>
        <fullName evidence="4">Hippurate hydrolase protein HipO</fullName>
    </submittedName>
</protein>
<dbReference type="NCBIfam" id="TIGR01891">
    <property type="entry name" value="amidohydrolases"/>
    <property type="match status" value="1"/>
</dbReference>
<comment type="caution">
    <text evidence="4">The sequence shown here is derived from an EMBL/GenBank/DDBJ whole genome shotgun (WGS) entry which is preliminary data.</text>
</comment>
<dbReference type="PIRSF" id="PIRSF005962">
    <property type="entry name" value="Pept_M20D_amidohydro"/>
    <property type="match status" value="1"/>
</dbReference>
<dbReference type="SUPFAM" id="SSF53187">
    <property type="entry name" value="Zn-dependent exopeptidases"/>
    <property type="match status" value="1"/>
</dbReference>
<keyword evidence="2" id="KW-0464">Manganese</keyword>
<dbReference type="EMBL" id="AFHG01000036">
    <property type="protein sequence ID" value="EGK72404.1"/>
    <property type="molecule type" value="Genomic_DNA"/>
</dbReference>
<dbReference type="STRING" id="1000565.METUNv1_01168"/>